<evidence type="ECO:0000256" key="3">
    <source>
        <dbReference type="ARBA" id="ARBA00022490"/>
    </source>
</evidence>
<dbReference type="GO" id="GO:0003866">
    <property type="term" value="F:3-phosphoshikimate 1-carboxyvinyltransferase activity"/>
    <property type="evidence" value="ECO:0007669"/>
    <property type="project" value="UniProtKB-UniRule"/>
</dbReference>
<dbReference type="SUPFAM" id="SSF55205">
    <property type="entry name" value="EPT/RTPC-like"/>
    <property type="match status" value="1"/>
</dbReference>
<comment type="caution">
    <text evidence="8">Lacks conserved residue(s) required for the propagation of feature annotation.</text>
</comment>
<dbReference type="InterPro" id="IPR036968">
    <property type="entry name" value="Enolpyruvate_Tfrase_sf"/>
</dbReference>
<reference evidence="10" key="1">
    <citation type="submission" date="2021-03" db="EMBL/GenBank/DDBJ databases">
        <authorList>
            <person name="Kanchanasin P."/>
            <person name="Saeng-In P."/>
            <person name="Phongsopitanun W."/>
            <person name="Yuki M."/>
            <person name="Kudo T."/>
            <person name="Ohkuma M."/>
            <person name="Tanasupawat S."/>
        </authorList>
    </citation>
    <scope>NUCLEOTIDE SEQUENCE</scope>
    <source>
        <strain evidence="10">GKU 128</strain>
    </source>
</reference>
<keyword evidence="11" id="KW-1185">Reference proteome</keyword>
<keyword evidence="4 8" id="KW-0028">Amino-acid biosynthesis</keyword>
<dbReference type="Proteomes" id="UP000669179">
    <property type="component" value="Unassembled WGS sequence"/>
</dbReference>
<dbReference type="AlphaFoldDB" id="A0A939PHP0"/>
<evidence type="ECO:0000256" key="2">
    <source>
        <dbReference type="ARBA" id="ARBA00009948"/>
    </source>
</evidence>
<dbReference type="InterPro" id="IPR023193">
    <property type="entry name" value="EPSP_synthase_CS"/>
</dbReference>
<dbReference type="EC" id="2.5.1.19" evidence="8"/>
<proteinExistence type="inferred from homology"/>
<dbReference type="GO" id="GO:0008652">
    <property type="term" value="P:amino acid biosynthetic process"/>
    <property type="evidence" value="ECO:0007669"/>
    <property type="project" value="UniProtKB-KW"/>
</dbReference>
<feature type="binding site" evidence="8">
    <location>
        <position position="93"/>
    </location>
    <ligand>
        <name>phosphoenolpyruvate</name>
        <dbReference type="ChEBI" id="CHEBI:58702"/>
    </ligand>
</feature>
<dbReference type="HAMAP" id="MF_00210">
    <property type="entry name" value="EPSP_synth"/>
    <property type="match status" value="1"/>
</dbReference>
<feature type="domain" description="Enolpyruvate transferase" evidence="9">
    <location>
        <begin position="13"/>
        <end position="415"/>
    </location>
</feature>
<feature type="binding site" evidence="8">
    <location>
        <position position="169"/>
    </location>
    <ligand>
        <name>3-phosphoshikimate</name>
        <dbReference type="ChEBI" id="CHEBI:145989"/>
    </ligand>
</feature>
<comment type="subunit">
    <text evidence="8">Monomer.</text>
</comment>
<dbReference type="FunFam" id="3.65.10.10:FF:000011">
    <property type="entry name" value="3-phosphoshikimate 1-carboxyvinyltransferase"/>
    <property type="match status" value="1"/>
</dbReference>
<dbReference type="PIRSF" id="PIRSF000505">
    <property type="entry name" value="EPSPS"/>
    <property type="match status" value="1"/>
</dbReference>
<accession>A0A939PHP0</accession>
<feature type="binding site" evidence="8">
    <location>
        <position position="121"/>
    </location>
    <ligand>
        <name>phosphoenolpyruvate</name>
        <dbReference type="ChEBI" id="CHEBI:58702"/>
    </ligand>
</feature>
<evidence type="ECO:0000313" key="10">
    <source>
        <dbReference type="EMBL" id="MBO2450288.1"/>
    </source>
</evidence>
<feature type="binding site" evidence="8">
    <location>
        <position position="312"/>
    </location>
    <ligand>
        <name>3-phosphoshikimate</name>
        <dbReference type="ChEBI" id="CHEBI:145989"/>
    </ligand>
</feature>
<evidence type="ECO:0000256" key="5">
    <source>
        <dbReference type="ARBA" id="ARBA00022679"/>
    </source>
</evidence>
<comment type="caution">
    <text evidence="10">The sequence shown here is derived from an EMBL/GenBank/DDBJ whole genome shotgun (WGS) entry which is preliminary data.</text>
</comment>
<dbReference type="Pfam" id="PF00275">
    <property type="entry name" value="EPSP_synthase"/>
    <property type="match status" value="1"/>
</dbReference>
<dbReference type="NCBIfam" id="TIGR01356">
    <property type="entry name" value="aroA"/>
    <property type="match status" value="1"/>
</dbReference>
<feature type="binding site" evidence="8">
    <location>
        <position position="339"/>
    </location>
    <ligand>
        <name>3-phosphoshikimate</name>
        <dbReference type="ChEBI" id="CHEBI:145989"/>
    </ligand>
</feature>
<evidence type="ECO:0000313" key="11">
    <source>
        <dbReference type="Proteomes" id="UP000669179"/>
    </source>
</evidence>
<protein>
    <recommendedName>
        <fullName evidence="8">3-phosphoshikimate 1-carboxyvinyltransferase</fullName>
        <ecNumber evidence="8">2.5.1.19</ecNumber>
    </recommendedName>
    <alternativeName>
        <fullName evidence="8">5-enolpyruvylshikimate-3-phosphate synthase</fullName>
        <shortName evidence="8">EPSP synthase</shortName>
        <shortName evidence="8">EPSPS</shortName>
    </alternativeName>
</protein>
<evidence type="ECO:0000256" key="6">
    <source>
        <dbReference type="ARBA" id="ARBA00023141"/>
    </source>
</evidence>
<organism evidence="10 11">
    <name type="scientific">Actinomadura barringtoniae</name>
    <dbReference type="NCBI Taxonomy" id="1427535"/>
    <lineage>
        <taxon>Bacteria</taxon>
        <taxon>Bacillati</taxon>
        <taxon>Actinomycetota</taxon>
        <taxon>Actinomycetes</taxon>
        <taxon>Streptosporangiales</taxon>
        <taxon>Thermomonosporaceae</taxon>
        <taxon>Actinomadura</taxon>
    </lineage>
</organism>
<dbReference type="EMBL" id="JAGEOJ010000010">
    <property type="protein sequence ID" value="MBO2450288.1"/>
    <property type="molecule type" value="Genomic_DNA"/>
</dbReference>
<feature type="binding site" evidence="8">
    <location>
        <position position="384"/>
    </location>
    <ligand>
        <name>phosphoenolpyruvate</name>
        <dbReference type="ChEBI" id="CHEBI:58702"/>
    </ligand>
</feature>
<feature type="binding site" evidence="8">
    <location>
        <position position="167"/>
    </location>
    <ligand>
        <name>3-phosphoshikimate</name>
        <dbReference type="ChEBI" id="CHEBI:145989"/>
    </ligand>
</feature>
<dbReference type="InterPro" id="IPR013792">
    <property type="entry name" value="RNA3'P_cycl/enolpyr_Trfase_a/b"/>
</dbReference>
<comment type="subcellular location">
    <subcellularLocation>
        <location evidence="8">Cytoplasm</location>
    </subcellularLocation>
</comment>
<comment type="similarity">
    <text evidence="2 8">Belongs to the EPSP synthase family.</text>
</comment>
<feature type="binding site" evidence="8">
    <location>
        <position position="26"/>
    </location>
    <ligand>
        <name>3-phosphoshikimate</name>
        <dbReference type="ChEBI" id="CHEBI:145989"/>
    </ligand>
</feature>
<keyword evidence="5 8" id="KW-0808">Transferase</keyword>
<comment type="pathway">
    <text evidence="1 8">Metabolic intermediate biosynthesis; chorismate biosynthesis; chorismate from D-erythrose 4-phosphate and phosphoenolpyruvate: step 6/7.</text>
</comment>
<dbReference type="PROSITE" id="PS00104">
    <property type="entry name" value="EPSP_SYNTHASE_1"/>
    <property type="match status" value="1"/>
</dbReference>
<feature type="binding site" evidence="8">
    <location>
        <position position="25"/>
    </location>
    <ligand>
        <name>phosphoenolpyruvate</name>
        <dbReference type="ChEBI" id="CHEBI:58702"/>
    </ligand>
</feature>
<dbReference type="GO" id="GO:0005737">
    <property type="term" value="C:cytoplasm"/>
    <property type="evidence" value="ECO:0007669"/>
    <property type="project" value="UniProtKB-SubCell"/>
</dbReference>
<feature type="binding site" evidence="8">
    <location>
        <position position="169"/>
    </location>
    <ligand>
        <name>phosphoenolpyruvate</name>
        <dbReference type="ChEBI" id="CHEBI:58702"/>
    </ligand>
</feature>
<sequence length="424" mass="43686">MPSPHWSAPVTDAPIDATVAVPGSKSMTNRALILAALAATPATVTRPLRSRDTLLMADALRSLGAGIGDDGDDWQVLPGELRGPARVDCGLAGTVMRFVPPVAALADGEVVVDGDPYARKRPMGPIITALQALGADIDDEGRGALPFTIRGRGSVQGGPVTINASSSSQLVSGLLLAAPRFEKGVEVRHEGPPVPSAPHLAMTVEMLRAVGATVETGENVWRVAPGPIRGGETVIEPDLSNAAQFLGAALVTGGRVTVPGWPEQTTQPGDALRRLLAAMGADVTLTPDGLTVRGPAGGTFDGLTADLHEVGELTPVLAALAALADGPSRLTGIAHLRGHETDRLAALVNEINALGGDANELPDGLEIRPRPLHGGVFHTYDDHRMVMAAAVLGLAVPGVEVENVATVGKTLPDFTGLWTSMLTD</sequence>
<dbReference type="PANTHER" id="PTHR21090:SF5">
    <property type="entry name" value="PENTAFUNCTIONAL AROM POLYPEPTIDE"/>
    <property type="match status" value="1"/>
</dbReference>
<feature type="active site" description="Proton acceptor" evidence="8">
    <location>
        <position position="312"/>
    </location>
</feature>
<feature type="binding site" evidence="8">
    <location>
        <position position="25"/>
    </location>
    <ligand>
        <name>3-phosphoshikimate</name>
        <dbReference type="ChEBI" id="CHEBI:145989"/>
    </ligand>
</feature>
<comment type="catalytic activity">
    <reaction evidence="7">
        <text>3-phosphoshikimate + phosphoenolpyruvate = 5-O-(1-carboxyvinyl)-3-phosphoshikimate + phosphate</text>
        <dbReference type="Rhea" id="RHEA:21256"/>
        <dbReference type="ChEBI" id="CHEBI:43474"/>
        <dbReference type="ChEBI" id="CHEBI:57701"/>
        <dbReference type="ChEBI" id="CHEBI:58702"/>
        <dbReference type="ChEBI" id="CHEBI:145989"/>
        <dbReference type="EC" id="2.5.1.19"/>
    </reaction>
    <physiologicalReaction direction="left-to-right" evidence="7">
        <dbReference type="Rhea" id="RHEA:21257"/>
    </physiologicalReaction>
</comment>
<evidence type="ECO:0000256" key="4">
    <source>
        <dbReference type="ARBA" id="ARBA00022605"/>
    </source>
</evidence>
<dbReference type="InterPro" id="IPR006264">
    <property type="entry name" value="EPSP_synthase"/>
</dbReference>
<comment type="function">
    <text evidence="8">Catalyzes the transfer of the enolpyruvyl moiety of phosphoenolpyruvate (PEP) to the 5-hydroxyl of shikimate-3-phosphate (S3P) to produce enolpyruvyl shikimate-3-phosphate and inorganic phosphate.</text>
</comment>
<gene>
    <name evidence="8 10" type="primary">aroA</name>
    <name evidence="10" type="ORF">J4573_24520</name>
</gene>
<dbReference type="PROSITE" id="PS00885">
    <property type="entry name" value="EPSP_SYNTHASE_2"/>
    <property type="match status" value="1"/>
</dbReference>
<feature type="binding site" evidence="8">
    <location>
        <position position="168"/>
    </location>
    <ligand>
        <name>3-phosphoshikimate</name>
        <dbReference type="ChEBI" id="CHEBI:145989"/>
    </ligand>
</feature>
<feature type="binding site" evidence="8">
    <location>
        <position position="409"/>
    </location>
    <ligand>
        <name>phosphoenolpyruvate</name>
        <dbReference type="ChEBI" id="CHEBI:58702"/>
    </ligand>
</feature>
<feature type="binding site" evidence="8">
    <location>
        <position position="196"/>
    </location>
    <ligand>
        <name>3-phosphoshikimate</name>
        <dbReference type="ChEBI" id="CHEBI:145989"/>
    </ligand>
</feature>
<dbReference type="RefSeq" id="WP_208258178.1">
    <property type="nucleotide sequence ID" value="NZ_JAGEOJ010000010.1"/>
</dbReference>
<evidence type="ECO:0000256" key="1">
    <source>
        <dbReference type="ARBA" id="ARBA00004811"/>
    </source>
</evidence>
<dbReference type="Gene3D" id="3.65.10.10">
    <property type="entry name" value="Enolpyruvate transferase domain"/>
    <property type="match status" value="2"/>
</dbReference>
<feature type="binding site" evidence="8">
    <location>
        <position position="343"/>
    </location>
    <ligand>
        <name>phosphoenolpyruvate</name>
        <dbReference type="ChEBI" id="CHEBI:58702"/>
    </ligand>
</feature>
<dbReference type="PANTHER" id="PTHR21090">
    <property type="entry name" value="AROM/DEHYDROQUINATE SYNTHASE"/>
    <property type="match status" value="1"/>
</dbReference>
<name>A0A939PHP0_9ACTN</name>
<keyword evidence="6 8" id="KW-0057">Aromatic amino acid biosynthesis</keyword>
<evidence type="ECO:0000259" key="9">
    <source>
        <dbReference type="Pfam" id="PF00275"/>
    </source>
</evidence>
<evidence type="ECO:0000256" key="7">
    <source>
        <dbReference type="ARBA" id="ARBA00044633"/>
    </source>
</evidence>
<feature type="binding site" evidence="8">
    <location>
        <position position="30"/>
    </location>
    <ligand>
        <name>3-phosphoshikimate</name>
        <dbReference type="ChEBI" id="CHEBI:145989"/>
    </ligand>
</feature>
<dbReference type="GO" id="GO:0009423">
    <property type="term" value="P:chorismate biosynthetic process"/>
    <property type="evidence" value="ECO:0007669"/>
    <property type="project" value="UniProtKB-UniRule"/>
</dbReference>
<dbReference type="InterPro" id="IPR001986">
    <property type="entry name" value="Enolpyruvate_Tfrase_dom"/>
</dbReference>
<dbReference type="CDD" id="cd01556">
    <property type="entry name" value="EPSP_synthase"/>
    <property type="match status" value="1"/>
</dbReference>
<keyword evidence="3 8" id="KW-0963">Cytoplasm</keyword>
<evidence type="ECO:0000256" key="8">
    <source>
        <dbReference type="HAMAP-Rule" id="MF_00210"/>
    </source>
</evidence>
<dbReference type="GO" id="GO:0009073">
    <property type="term" value="P:aromatic amino acid family biosynthetic process"/>
    <property type="evidence" value="ECO:0007669"/>
    <property type="project" value="UniProtKB-KW"/>
</dbReference>
<dbReference type="FunFam" id="3.65.10.10:FF:000010">
    <property type="entry name" value="3-phosphoshikimate 1-carboxyvinyltransferase"/>
    <property type="match status" value="1"/>
</dbReference>